<evidence type="ECO:0000256" key="6">
    <source>
        <dbReference type="ARBA" id="ARBA00023242"/>
    </source>
</evidence>
<dbReference type="CDD" id="cd08049">
    <property type="entry name" value="TAF8"/>
    <property type="match status" value="1"/>
</dbReference>
<accession>A0A2P6U3L9</accession>
<feature type="region of interest" description="Disordered" evidence="7">
    <location>
        <begin position="32"/>
        <end position="51"/>
    </location>
</feature>
<dbReference type="AlphaFoldDB" id="A0A2P6U3L9"/>
<evidence type="ECO:0000313" key="10">
    <source>
        <dbReference type="Proteomes" id="UP000239899"/>
    </source>
</evidence>
<evidence type="ECO:0000259" key="8">
    <source>
        <dbReference type="Pfam" id="PF10406"/>
    </source>
</evidence>
<dbReference type="GO" id="GO:0003743">
    <property type="term" value="F:translation initiation factor activity"/>
    <property type="evidence" value="ECO:0007669"/>
    <property type="project" value="UniProtKB-KW"/>
</dbReference>
<dbReference type="Proteomes" id="UP000239899">
    <property type="component" value="Unassembled WGS sequence"/>
</dbReference>
<proteinExistence type="inferred from homology"/>
<keyword evidence="5" id="KW-0804">Transcription</keyword>
<evidence type="ECO:0000256" key="7">
    <source>
        <dbReference type="SAM" id="MobiDB-lite"/>
    </source>
</evidence>
<name>A0A2P6U3L9_CHLSO</name>
<feature type="region of interest" description="Disordered" evidence="7">
    <location>
        <begin position="125"/>
        <end position="157"/>
    </location>
</feature>
<dbReference type="PANTHER" id="PTHR46338:SF1">
    <property type="entry name" value="TRANSCRIPTION INITIATION FACTOR TFIID SUBUNIT 8"/>
    <property type="match status" value="1"/>
</dbReference>
<dbReference type="PANTHER" id="PTHR46338">
    <property type="entry name" value="TRANSCRIPTION INITIATION FACTOR TFIID SUBUNIT 8"/>
    <property type="match status" value="1"/>
</dbReference>
<keyword evidence="4" id="KW-0805">Transcription regulation</keyword>
<dbReference type="Pfam" id="PF10406">
    <property type="entry name" value="TAF8_C"/>
    <property type="match status" value="1"/>
</dbReference>
<evidence type="ECO:0000256" key="4">
    <source>
        <dbReference type="ARBA" id="ARBA00023015"/>
    </source>
</evidence>
<evidence type="ECO:0000256" key="2">
    <source>
        <dbReference type="ARBA" id="ARBA00008767"/>
    </source>
</evidence>
<dbReference type="GO" id="GO:0005669">
    <property type="term" value="C:transcription factor TFIID complex"/>
    <property type="evidence" value="ECO:0007669"/>
    <property type="project" value="InterPro"/>
</dbReference>
<protein>
    <recommendedName>
        <fullName evidence="3">Transcription initiation factor TFIID subunit 8</fullName>
    </recommendedName>
</protein>
<organism evidence="9 10">
    <name type="scientific">Chlorella sorokiniana</name>
    <name type="common">Freshwater green alga</name>
    <dbReference type="NCBI Taxonomy" id="3076"/>
    <lineage>
        <taxon>Eukaryota</taxon>
        <taxon>Viridiplantae</taxon>
        <taxon>Chlorophyta</taxon>
        <taxon>core chlorophytes</taxon>
        <taxon>Trebouxiophyceae</taxon>
        <taxon>Chlorellales</taxon>
        <taxon>Chlorellaceae</taxon>
        <taxon>Chlorella clade</taxon>
        <taxon>Chlorella</taxon>
    </lineage>
</organism>
<comment type="caution">
    <text evidence="9">The sequence shown here is derived from an EMBL/GenBank/DDBJ whole genome shotgun (WGS) entry which is preliminary data.</text>
</comment>
<keyword evidence="6" id="KW-0539">Nucleus</keyword>
<dbReference type="EMBL" id="LHPG02000001">
    <property type="protein sequence ID" value="PRW60896.1"/>
    <property type="molecule type" value="Genomic_DNA"/>
</dbReference>
<keyword evidence="10" id="KW-1185">Reference proteome</keyword>
<feature type="region of interest" description="Disordered" evidence="7">
    <location>
        <begin position="59"/>
        <end position="94"/>
    </location>
</feature>
<sequence length="321" mass="33374">MALNDMGTSIGQLRDFMRNSAEVPFEHNISSFPLRKKSRPPPSFYERGETAPAHIPPWLPAFPDRHTYQATPVYPGQEKDPQKRQQQLTEQRQQAETAAVRLQARLVADSNLLLAAKLPAAQEAEDAAPAAGGDGPAQQQGAPAAGAAPGLPGSGSAAAASNPFFAVPWGEAEAVGQQAAHAAGAAQAAQSLDQGLPPASAGPTVEWEQAGWDAGAPAAGGSFAAQQLFATQDWKAQQQRRARIATSGRELREAFGEAYDEQAAARAGKRQKRSGAAAAAAAAAAADPTRARVETLLAASQQGVVRRAAAVAAQDVIQENL</sequence>
<dbReference type="OrthoDB" id="436852at2759"/>
<evidence type="ECO:0000256" key="1">
    <source>
        <dbReference type="ARBA" id="ARBA00004123"/>
    </source>
</evidence>
<evidence type="ECO:0000313" key="9">
    <source>
        <dbReference type="EMBL" id="PRW60896.1"/>
    </source>
</evidence>
<feature type="compositionally biased region" description="Low complexity" evidence="7">
    <location>
        <begin position="84"/>
        <end position="94"/>
    </location>
</feature>
<feature type="domain" description="Transcription factor TFIID subunit 8 C-terminal" evidence="8">
    <location>
        <begin position="54"/>
        <end position="102"/>
    </location>
</feature>
<dbReference type="STRING" id="3076.A0A2P6U3L9"/>
<comment type="subcellular location">
    <subcellularLocation>
        <location evidence="1">Nucleus</location>
    </subcellularLocation>
</comment>
<evidence type="ECO:0000256" key="3">
    <source>
        <dbReference type="ARBA" id="ARBA00017307"/>
    </source>
</evidence>
<comment type="similarity">
    <text evidence="2">Belongs to the TAF8 family.</text>
</comment>
<gene>
    <name evidence="9" type="ORF">C2E21_0294</name>
</gene>
<dbReference type="InterPro" id="IPR019473">
    <property type="entry name" value="TFIID_su8_C"/>
</dbReference>
<evidence type="ECO:0000256" key="5">
    <source>
        <dbReference type="ARBA" id="ARBA00023163"/>
    </source>
</evidence>
<dbReference type="InterPro" id="IPR037818">
    <property type="entry name" value="TAF8"/>
</dbReference>
<reference evidence="9 10" key="1">
    <citation type="journal article" date="2018" name="Plant J.">
        <title>Genome sequences of Chlorella sorokiniana UTEX 1602 and Micractinium conductrix SAG 241.80: implications to maltose excretion by a green alga.</title>
        <authorList>
            <person name="Arriola M.B."/>
            <person name="Velmurugan N."/>
            <person name="Zhang Y."/>
            <person name="Plunkett M.H."/>
            <person name="Hondzo H."/>
            <person name="Barney B.M."/>
        </authorList>
    </citation>
    <scope>NUCLEOTIDE SEQUENCE [LARGE SCALE GENOMIC DNA]</scope>
    <source>
        <strain evidence="10">UTEX 1602</strain>
    </source>
</reference>